<sequence length="197" mass="21808">MSEVYKMDDVWQQAFVQDTDGGAAELEEYDETGAHGQGISSCPPHSCTTGGGSGRALDRDRPTWLSDNASSTVVVIPPDSQPTRIPGEANHVDGDLPPSGVGDGELGGFRRSCFTGRDVCHDYTMPLPDVEVHTPETAIPFDKEVQCIHKPTFEDKAVQCDIYSSRIAEMMHKEHLLQMEMLLYRNDVLMKKLDKRL</sequence>
<name>A0A9J6F7U6_RHIMP</name>
<evidence type="ECO:0000256" key="1">
    <source>
        <dbReference type="SAM" id="MobiDB-lite"/>
    </source>
</evidence>
<gene>
    <name evidence="2" type="ORF">HPB51_019266</name>
</gene>
<evidence type="ECO:0000313" key="3">
    <source>
        <dbReference type="Proteomes" id="UP000821866"/>
    </source>
</evidence>
<comment type="caution">
    <text evidence="2">The sequence shown here is derived from an EMBL/GenBank/DDBJ whole genome shotgun (WGS) entry which is preliminary data.</text>
</comment>
<keyword evidence="3" id="KW-1185">Reference proteome</keyword>
<reference evidence="2" key="2">
    <citation type="submission" date="2021-09" db="EMBL/GenBank/DDBJ databases">
        <authorList>
            <person name="Jia N."/>
            <person name="Wang J."/>
            <person name="Shi W."/>
            <person name="Du L."/>
            <person name="Sun Y."/>
            <person name="Zhan W."/>
            <person name="Jiang J."/>
            <person name="Wang Q."/>
            <person name="Zhang B."/>
            <person name="Ji P."/>
            <person name="Sakyi L.B."/>
            <person name="Cui X."/>
            <person name="Yuan T."/>
            <person name="Jiang B."/>
            <person name="Yang W."/>
            <person name="Lam T.T.-Y."/>
            <person name="Chang Q."/>
            <person name="Ding S."/>
            <person name="Wang X."/>
            <person name="Zhu J."/>
            <person name="Ruan X."/>
            <person name="Zhao L."/>
            <person name="Wei J."/>
            <person name="Que T."/>
            <person name="Du C."/>
            <person name="Cheng J."/>
            <person name="Dai P."/>
            <person name="Han X."/>
            <person name="Huang E."/>
            <person name="Gao Y."/>
            <person name="Liu J."/>
            <person name="Shao H."/>
            <person name="Ye R."/>
            <person name="Li L."/>
            <person name="Wei W."/>
            <person name="Wang X."/>
            <person name="Wang C."/>
            <person name="Huo Q."/>
            <person name="Li W."/>
            <person name="Guo W."/>
            <person name="Chen H."/>
            <person name="Chen S."/>
            <person name="Zhou L."/>
            <person name="Zhou L."/>
            <person name="Ni X."/>
            <person name="Tian J."/>
            <person name="Zhou Y."/>
            <person name="Sheng Y."/>
            <person name="Liu T."/>
            <person name="Pan Y."/>
            <person name="Xia L."/>
            <person name="Li J."/>
            <person name="Zhao F."/>
            <person name="Cao W."/>
        </authorList>
    </citation>
    <scope>NUCLEOTIDE SEQUENCE</scope>
    <source>
        <strain evidence="2">Rmic-2018</strain>
        <tissue evidence="2">Larvae</tissue>
    </source>
</reference>
<feature type="region of interest" description="Disordered" evidence="1">
    <location>
        <begin position="33"/>
        <end position="101"/>
    </location>
</feature>
<accession>A0A9J6F7U6</accession>
<dbReference type="EMBL" id="JABSTU010000001">
    <property type="protein sequence ID" value="KAH8041885.1"/>
    <property type="molecule type" value="Genomic_DNA"/>
</dbReference>
<proteinExistence type="predicted"/>
<protein>
    <submittedName>
        <fullName evidence="2">Uncharacterized protein</fullName>
    </submittedName>
</protein>
<dbReference type="AlphaFoldDB" id="A0A9J6F7U6"/>
<dbReference type="Proteomes" id="UP000821866">
    <property type="component" value="Chromosome 1"/>
</dbReference>
<organism evidence="2 3">
    <name type="scientific">Rhipicephalus microplus</name>
    <name type="common">Cattle tick</name>
    <name type="synonym">Boophilus microplus</name>
    <dbReference type="NCBI Taxonomy" id="6941"/>
    <lineage>
        <taxon>Eukaryota</taxon>
        <taxon>Metazoa</taxon>
        <taxon>Ecdysozoa</taxon>
        <taxon>Arthropoda</taxon>
        <taxon>Chelicerata</taxon>
        <taxon>Arachnida</taxon>
        <taxon>Acari</taxon>
        <taxon>Parasitiformes</taxon>
        <taxon>Ixodida</taxon>
        <taxon>Ixodoidea</taxon>
        <taxon>Ixodidae</taxon>
        <taxon>Rhipicephalinae</taxon>
        <taxon>Rhipicephalus</taxon>
        <taxon>Boophilus</taxon>
    </lineage>
</organism>
<evidence type="ECO:0000313" key="2">
    <source>
        <dbReference type="EMBL" id="KAH8041885.1"/>
    </source>
</evidence>
<reference evidence="2" key="1">
    <citation type="journal article" date="2020" name="Cell">
        <title>Large-Scale Comparative Analyses of Tick Genomes Elucidate Their Genetic Diversity and Vector Capacities.</title>
        <authorList>
            <consortium name="Tick Genome and Microbiome Consortium (TIGMIC)"/>
            <person name="Jia N."/>
            <person name="Wang J."/>
            <person name="Shi W."/>
            <person name="Du L."/>
            <person name="Sun Y."/>
            <person name="Zhan W."/>
            <person name="Jiang J.F."/>
            <person name="Wang Q."/>
            <person name="Zhang B."/>
            <person name="Ji P."/>
            <person name="Bell-Sakyi L."/>
            <person name="Cui X.M."/>
            <person name="Yuan T.T."/>
            <person name="Jiang B.G."/>
            <person name="Yang W.F."/>
            <person name="Lam T.T."/>
            <person name="Chang Q.C."/>
            <person name="Ding S.J."/>
            <person name="Wang X.J."/>
            <person name="Zhu J.G."/>
            <person name="Ruan X.D."/>
            <person name="Zhao L."/>
            <person name="Wei J.T."/>
            <person name="Ye R.Z."/>
            <person name="Que T.C."/>
            <person name="Du C.H."/>
            <person name="Zhou Y.H."/>
            <person name="Cheng J.X."/>
            <person name="Dai P.F."/>
            <person name="Guo W.B."/>
            <person name="Han X.H."/>
            <person name="Huang E.J."/>
            <person name="Li L.F."/>
            <person name="Wei W."/>
            <person name="Gao Y.C."/>
            <person name="Liu J.Z."/>
            <person name="Shao H.Z."/>
            <person name="Wang X."/>
            <person name="Wang C.C."/>
            <person name="Yang T.C."/>
            <person name="Huo Q.B."/>
            <person name="Li W."/>
            <person name="Chen H.Y."/>
            <person name="Chen S.E."/>
            <person name="Zhou L.G."/>
            <person name="Ni X.B."/>
            <person name="Tian J.H."/>
            <person name="Sheng Y."/>
            <person name="Liu T."/>
            <person name="Pan Y.S."/>
            <person name="Xia L.Y."/>
            <person name="Li J."/>
            <person name="Zhao F."/>
            <person name="Cao W.C."/>
        </authorList>
    </citation>
    <scope>NUCLEOTIDE SEQUENCE</scope>
    <source>
        <strain evidence="2">Rmic-2018</strain>
    </source>
</reference>